<sequence>MIYAGSVHRPRLLILYAAYGDGHLQAARAILDALESCGGEGVLVDLLAESHPILYQMTKRFYMHSYKYMPHVYGWVYNRTRPMKHNSLFGGWLHSFGRDTIRRIVALERPDAVIHTFPTFALPSLQHTGRPVLTGAVVTDFDLHCRWVHPRIDRYYVATPDMRKELISLGISESRIVVSGIPLKRGFRNVVPDPRIRARHGLDPVRPLVLIMAGAYGMLEGVPQMLEGLLAHPDTAVALVCGRNEALADSVRTRFAGACAEGRLRVFGYVDHVHELMSVSSCVVTKPGGITLAEALAAGIPICTLRPVPGQERNNALYLESKGAAFVARNKDQLIAEILKLVHDPVRLKNRKKAVAELQTKNAAETIVLDILSRLPIIKGARFGL</sequence>
<dbReference type="Pfam" id="PF04101">
    <property type="entry name" value="Glyco_tran_28_C"/>
    <property type="match status" value="1"/>
</dbReference>
<evidence type="ECO:0000313" key="8">
    <source>
        <dbReference type="Proteomes" id="UP000680304"/>
    </source>
</evidence>
<dbReference type="PANTHER" id="PTHR43025">
    <property type="entry name" value="MONOGALACTOSYLDIACYLGLYCEROL SYNTHASE"/>
    <property type="match status" value="1"/>
</dbReference>
<dbReference type="Proteomes" id="UP000680304">
    <property type="component" value="Unassembled WGS sequence"/>
</dbReference>
<comment type="caution">
    <text evidence="7">The sequence shown here is derived from an EMBL/GenBank/DDBJ whole genome shotgun (WGS) entry which is preliminary data.</text>
</comment>
<proteinExistence type="inferred from homology"/>
<evidence type="ECO:0000256" key="2">
    <source>
        <dbReference type="ARBA" id="ARBA00006962"/>
    </source>
</evidence>
<evidence type="ECO:0000256" key="3">
    <source>
        <dbReference type="ARBA" id="ARBA00022676"/>
    </source>
</evidence>
<evidence type="ECO:0000256" key="4">
    <source>
        <dbReference type="ARBA" id="ARBA00022679"/>
    </source>
</evidence>
<evidence type="ECO:0000259" key="5">
    <source>
        <dbReference type="Pfam" id="PF04101"/>
    </source>
</evidence>
<evidence type="ECO:0000313" key="7">
    <source>
        <dbReference type="EMBL" id="GIQ61589.1"/>
    </source>
</evidence>
<keyword evidence="8" id="KW-1185">Reference proteome</keyword>
<dbReference type="InterPro" id="IPR007235">
    <property type="entry name" value="Glyco_trans_28_C"/>
</dbReference>
<organism evidence="7 8">
    <name type="scientific">Paenibacillus cisolokensis</name>
    <dbReference type="NCBI Taxonomy" id="1658519"/>
    <lineage>
        <taxon>Bacteria</taxon>
        <taxon>Bacillati</taxon>
        <taxon>Bacillota</taxon>
        <taxon>Bacilli</taxon>
        <taxon>Bacillales</taxon>
        <taxon>Paenibacillaceae</taxon>
        <taxon>Paenibacillus</taxon>
    </lineage>
</organism>
<evidence type="ECO:0000259" key="6">
    <source>
        <dbReference type="Pfam" id="PF06925"/>
    </source>
</evidence>
<comment type="subcellular location">
    <subcellularLocation>
        <location evidence="1">Membrane</location>
    </subcellularLocation>
</comment>
<reference evidence="7 8" key="1">
    <citation type="submission" date="2021-04" db="EMBL/GenBank/DDBJ databases">
        <title>Draft genome sequence of Paenibacillus cisolokensis, LC2-13A.</title>
        <authorList>
            <person name="Uke A."/>
            <person name="Chhe C."/>
            <person name="Baramee S."/>
            <person name="Kosugi A."/>
        </authorList>
    </citation>
    <scope>NUCLEOTIDE SEQUENCE [LARGE SCALE GENOMIC DNA]</scope>
    <source>
        <strain evidence="7 8">LC2-13A</strain>
    </source>
</reference>
<dbReference type="InterPro" id="IPR050519">
    <property type="entry name" value="Glycosyltransf_28_UgtP"/>
</dbReference>
<comment type="similarity">
    <text evidence="2">Belongs to the glycosyltransferase 28 family.</text>
</comment>
<keyword evidence="3" id="KW-0328">Glycosyltransferase</keyword>
<dbReference type="EMBL" id="BOVJ01000005">
    <property type="protein sequence ID" value="GIQ61589.1"/>
    <property type="molecule type" value="Genomic_DNA"/>
</dbReference>
<accession>A0ABQ4N0A5</accession>
<name>A0ABQ4N0A5_9BACL</name>
<gene>
    <name evidence="7" type="primary">ugtP</name>
    <name evidence="7" type="ORF">PACILC2_01570</name>
</gene>
<dbReference type="Pfam" id="PF06925">
    <property type="entry name" value="MGDG_synth"/>
    <property type="match status" value="1"/>
</dbReference>
<dbReference type="Gene3D" id="3.40.50.2000">
    <property type="entry name" value="Glycogen Phosphorylase B"/>
    <property type="match status" value="1"/>
</dbReference>
<evidence type="ECO:0000256" key="1">
    <source>
        <dbReference type="ARBA" id="ARBA00004370"/>
    </source>
</evidence>
<dbReference type="InterPro" id="IPR009695">
    <property type="entry name" value="Diacylglyc_glucosyltr_N"/>
</dbReference>
<protein>
    <submittedName>
        <fullName evidence="7">Processive diacylglycerol beta-glucosyltransferase</fullName>
    </submittedName>
</protein>
<feature type="domain" description="Glycosyl transferase family 28 C-terminal" evidence="5">
    <location>
        <begin position="232"/>
        <end position="366"/>
    </location>
</feature>
<dbReference type="SUPFAM" id="SSF53756">
    <property type="entry name" value="UDP-Glycosyltransferase/glycogen phosphorylase"/>
    <property type="match status" value="1"/>
</dbReference>
<feature type="domain" description="Diacylglycerol glucosyltransferase N-terminal" evidence="6">
    <location>
        <begin position="23"/>
        <end position="182"/>
    </location>
</feature>
<dbReference type="PANTHER" id="PTHR43025:SF3">
    <property type="entry name" value="MONOGALACTOSYLDIACYLGLYCEROL SYNTHASE 1, CHLOROPLASTIC"/>
    <property type="match status" value="1"/>
</dbReference>
<keyword evidence="4" id="KW-0808">Transferase</keyword>
<dbReference type="RefSeq" id="WP_213526806.1">
    <property type="nucleotide sequence ID" value="NZ_BOVJ01000005.1"/>
</dbReference>